<dbReference type="EMBL" id="WISZ01000123">
    <property type="protein sequence ID" value="MQX09678.1"/>
    <property type="molecule type" value="Genomic_DNA"/>
</dbReference>
<evidence type="ECO:0000256" key="2">
    <source>
        <dbReference type="ARBA" id="ARBA00022723"/>
    </source>
</evidence>
<dbReference type="CDD" id="cd04666">
    <property type="entry name" value="NUDIX_DIPP2_like_Nudt4"/>
    <property type="match status" value="1"/>
</dbReference>
<dbReference type="PANTHER" id="PTHR12629">
    <property type="entry name" value="DIPHOSPHOINOSITOL POLYPHOSPHATE PHOSPHOHYDROLASE"/>
    <property type="match status" value="1"/>
</dbReference>
<keyword evidence="4" id="KW-0460">Magnesium</keyword>
<reference evidence="6 7" key="1">
    <citation type="journal article" date="2013" name="Genome Biol.">
        <title>Comparative genomics of the core and accessory genomes of 48 Sinorhizobium strains comprising five genospecies.</title>
        <authorList>
            <person name="Sugawara M."/>
            <person name="Epstein B."/>
            <person name="Badgley B.D."/>
            <person name="Unno T."/>
            <person name="Xu L."/>
            <person name="Reese J."/>
            <person name="Gyaneshwar P."/>
            <person name="Denny R."/>
            <person name="Mudge J."/>
            <person name="Bharti A.K."/>
            <person name="Farmer A.D."/>
            <person name="May G.D."/>
            <person name="Woodward J.E."/>
            <person name="Medigue C."/>
            <person name="Vallenet D."/>
            <person name="Lajus A."/>
            <person name="Rouy Z."/>
            <person name="Martinez-Vaz B."/>
            <person name="Tiffin P."/>
            <person name="Young N.D."/>
            <person name="Sadowsky M.J."/>
        </authorList>
    </citation>
    <scope>NUCLEOTIDE SEQUENCE [LARGE SCALE GENOMIC DNA]</scope>
    <source>
        <strain evidence="6 7">USDA205</strain>
    </source>
</reference>
<dbReference type="Gene3D" id="3.90.79.10">
    <property type="entry name" value="Nucleoside Triphosphate Pyrophosphohydrolase"/>
    <property type="match status" value="1"/>
</dbReference>
<evidence type="ECO:0000256" key="3">
    <source>
        <dbReference type="ARBA" id="ARBA00022801"/>
    </source>
</evidence>
<evidence type="ECO:0000256" key="4">
    <source>
        <dbReference type="ARBA" id="ARBA00022842"/>
    </source>
</evidence>
<feature type="domain" description="Nudix hydrolase" evidence="5">
    <location>
        <begin position="28"/>
        <end position="162"/>
    </location>
</feature>
<dbReference type="PROSITE" id="PS51462">
    <property type="entry name" value="NUDIX"/>
    <property type="match status" value="1"/>
</dbReference>
<name>A0A844AC85_RHIFR</name>
<evidence type="ECO:0000259" key="5">
    <source>
        <dbReference type="PROSITE" id="PS51462"/>
    </source>
</evidence>
<gene>
    <name evidence="6" type="ORF">GHK48_15705</name>
</gene>
<dbReference type="GO" id="GO:0005737">
    <property type="term" value="C:cytoplasm"/>
    <property type="evidence" value="ECO:0007669"/>
    <property type="project" value="TreeGrafter"/>
</dbReference>
<organism evidence="6 7">
    <name type="scientific">Rhizobium fredii</name>
    <name type="common">Sinorhizobium fredii</name>
    <dbReference type="NCBI Taxonomy" id="380"/>
    <lineage>
        <taxon>Bacteria</taxon>
        <taxon>Pseudomonadati</taxon>
        <taxon>Pseudomonadota</taxon>
        <taxon>Alphaproteobacteria</taxon>
        <taxon>Hyphomicrobiales</taxon>
        <taxon>Rhizobiaceae</taxon>
        <taxon>Sinorhizobium/Ensifer group</taxon>
        <taxon>Sinorhizobium</taxon>
    </lineage>
</organism>
<evidence type="ECO:0000256" key="1">
    <source>
        <dbReference type="ARBA" id="ARBA00001946"/>
    </source>
</evidence>
<dbReference type="InterPro" id="IPR015797">
    <property type="entry name" value="NUDIX_hydrolase-like_dom_sf"/>
</dbReference>
<dbReference type="GO" id="GO:0046872">
    <property type="term" value="F:metal ion binding"/>
    <property type="evidence" value="ECO:0007669"/>
    <property type="project" value="UniProtKB-KW"/>
</dbReference>
<dbReference type="InterPro" id="IPR000086">
    <property type="entry name" value="NUDIX_hydrolase_dom"/>
</dbReference>
<dbReference type="Pfam" id="PF00293">
    <property type="entry name" value="NUDIX"/>
    <property type="match status" value="1"/>
</dbReference>
<dbReference type="Proteomes" id="UP000466694">
    <property type="component" value="Unassembled WGS sequence"/>
</dbReference>
<comment type="caution">
    <text evidence="6">The sequence shown here is derived from an EMBL/GenBank/DDBJ whole genome shotgun (WGS) entry which is preliminary data.</text>
</comment>
<dbReference type="RefSeq" id="WP_037435012.1">
    <property type="nucleotide sequence ID" value="NZ_BJNI01000121.1"/>
</dbReference>
<accession>A0A844AC85</accession>
<evidence type="ECO:0000313" key="7">
    <source>
        <dbReference type="Proteomes" id="UP000466694"/>
    </source>
</evidence>
<dbReference type="InterPro" id="IPR047198">
    <property type="entry name" value="DDP-like_NUDIX"/>
</dbReference>
<dbReference type="GO" id="GO:0016462">
    <property type="term" value="F:pyrophosphatase activity"/>
    <property type="evidence" value="ECO:0007669"/>
    <property type="project" value="InterPro"/>
</dbReference>
<proteinExistence type="predicted"/>
<dbReference type="AlphaFoldDB" id="A0A844AC85"/>
<dbReference type="SUPFAM" id="SSF55811">
    <property type="entry name" value="Nudix"/>
    <property type="match status" value="1"/>
</dbReference>
<comment type="cofactor">
    <cofactor evidence="1">
        <name>Mg(2+)</name>
        <dbReference type="ChEBI" id="CHEBI:18420"/>
    </cofactor>
</comment>
<keyword evidence="3" id="KW-0378">Hydrolase</keyword>
<sequence>MVKKARSQEPHALLRQLATVPDKLFAGNFAQQYGALCFRDKREASGIEILLTTSRDSGRWIIPKGWPIKGKKPFEAAATEAWEEAGIRGEVKKRPVGRFTYLKALEGRELVPCLVDVFQLRVTEEKEDFKEKGQRILEWVSPEEAARRVSEPELKTLLRGFKQRKASKPRG</sequence>
<protein>
    <submittedName>
        <fullName evidence="6">NUDIX domain-containing protein</fullName>
    </submittedName>
</protein>
<keyword evidence="2" id="KW-0479">Metal-binding</keyword>
<evidence type="ECO:0000313" key="6">
    <source>
        <dbReference type="EMBL" id="MQX09678.1"/>
    </source>
</evidence>
<dbReference type="PANTHER" id="PTHR12629:SF0">
    <property type="entry name" value="DIPHOSPHOINOSITOL-POLYPHOSPHATE DIPHOSPHATASE"/>
    <property type="match status" value="1"/>
</dbReference>